<dbReference type="InterPro" id="IPR038765">
    <property type="entry name" value="Papain-like_cys_pep_sf"/>
</dbReference>
<dbReference type="AlphaFoldDB" id="A0A9P7B4N1"/>
<keyword evidence="3" id="KW-1185">Reference proteome</keyword>
<dbReference type="OrthoDB" id="10260017at2759"/>
<dbReference type="PANTHER" id="PTHR11786:SF0">
    <property type="entry name" value="ARYLAMINE N-ACETYLTRANSFERASE 4-RELATED"/>
    <property type="match status" value="1"/>
</dbReference>
<evidence type="ECO:0000256" key="1">
    <source>
        <dbReference type="ARBA" id="ARBA00006547"/>
    </source>
</evidence>
<gene>
    <name evidence="2" type="primary">NAT1_2</name>
    <name evidence="2" type="ORF">C6P46_005138</name>
</gene>
<proteinExistence type="inferred from homology"/>
<dbReference type="PANTHER" id="PTHR11786">
    <property type="entry name" value="N-HYDROXYARYLAMINE O-ACETYLTRANSFERASE"/>
    <property type="match status" value="1"/>
</dbReference>
<evidence type="ECO:0000313" key="2">
    <source>
        <dbReference type="EMBL" id="KAG0659501.1"/>
    </source>
</evidence>
<sequence length="361" mass="40733">MADGIPLDPWKQVALTREQAVEYLERIQLPSATVTEPPSLELLSKLLQSQLENVPKDTTPMHVSESQWTSQDEHEPIKLTSALTNMPEGTIAFDRIVKQHKGAFCFAVNPTFSAFLRVFGFRVSELVGRTFKNLNNDPLTHPDGWKWGTFTHGFEVVDWPGSEKRYLVDAAWGPWACPVPIPLENNATVLGLNPYEAFRLVHEQLPLGPQQSAPIDSFPGWTMYRLIRPCPPAPSVLEPLSLPLPSDDVLRSQGAYWTPQFHFHLQSVPLLDYRLYHHFSASHNIGSFYAFFLVTRLLPGTGGARRSLMYADKEGQPRRAKVFTTGGDDAKGSLESRDVEWVGMEVGPMKRYLAKEFGFKW</sequence>
<accession>A0A9P7B4N1</accession>
<dbReference type="SUPFAM" id="SSF54001">
    <property type="entry name" value="Cysteine proteinases"/>
    <property type="match status" value="1"/>
</dbReference>
<comment type="caution">
    <text evidence="2">The sequence shown here is derived from an EMBL/GenBank/DDBJ whole genome shotgun (WGS) entry which is preliminary data.</text>
</comment>
<name>A0A9P7B4N1_RHOMI</name>
<protein>
    <submittedName>
        <fullName evidence="2">N-terminal acetyltransferase</fullName>
    </submittedName>
</protein>
<reference evidence="2 3" key="1">
    <citation type="submission" date="2020-11" db="EMBL/GenBank/DDBJ databases">
        <title>Kefir isolates.</title>
        <authorList>
            <person name="Marcisauskas S."/>
            <person name="Kim Y."/>
            <person name="Blasche S."/>
        </authorList>
    </citation>
    <scope>NUCLEOTIDE SEQUENCE [LARGE SCALE GENOMIC DNA]</scope>
    <source>
        <strain evidence="2 3">KR</strain>
    </source>
</reference>
<dbReference type="InterPro" id="IPR053710">
    <property type="entry name" value="Arylamine_NAT_domain_sf"/>
</dbReference>
<dbReference type="Proteomes" id="UP000777482">
    <property type="component" value="Unassembled WGS sequence"/>
</dbReference>
<dbReference type="Gene3D" id="3.30.2140.20">
    <property type="match status" value="1"/>
</dbReference>
<comment type="similarity">
    <text evidence="1">Belongs to the arylamine N-acetyltransferase family.</text>
</comment>
<dbReference type="Pfam" id="PF00797">
    <property type="entry name" value="Acetyltransf_2"/>
    <property type="match status" value="1"/>
</dbReference>
<evidence type="ECO:0000313" key="3">
    <source>
        <dbReference type="Proteomes" id="UP000777482"/>
    </source>
</evidence>
<dbReference type="GO" id="GO:0016407">
    <property type="term" value="F:acetyltransferase activity"/>
    <property type="evidence" value="ECO:0007669"/>
    <property type="project" value="InterPro"/>
</dbReference>
<dbReference type="InterPro" id="IPR001447">
    <property type="entry name" value="Arylamine_N-AcTrfase"/>
</dbReference>
<dbReference type="EMBL" id="PUHQ01000053">
    <property type="protein sequence ID" value="KAG0659501.1"/>
    <property type="molecule type" value="Genomic_DNA"/>
</dbReference>
<organism evidence="2 3">
    <name type="scientific">Rhodotorula mucilaginosa</name>
    <name type="common">Yeast</name>
    <name type="synonym">Rhodotorula rubra</name>
    <dbReference type="NCBI Taxonomy" id="5537"/>
    <lineage>
        <taxon>Eukaryota</taxon>
        <taxon>Fungi</taxon>
        <taxon>Dikarya</taxon>
        <taxon>Basidiomycota</taxon>
        <taxon>Pucciniomycotina</taxon>
        <taxon>Microbotryomycetes</taxon>
        <taxon>Sporidiobolales</taxon>
        <taxon>Sporidiobolaceae</taxon>
        <taxon>Rhodotorula</taxon>
    </lineage>
</organism>